<dbReference type="AlphaFoldDB" id="X1BUP8"/>
<accession>X1BUP8</accession>
<feature type="non-terminal residue" evidence="1">
    <location>
        <position position="1"/>
    </location>
</feature>
<dbReference type="EMBL" id="BART01022684">
    <property type="protein sequence ID" value="GAG99454.1"/>
    <property type="molecule type" value="Genomic_DNA"/>
</dbReference>
<name>X1BUP8_9ZZZZ</name>
<reference evidence="1" key="1">
    <citation type="journal article" date="2014" name="Front. Microbiol.">
        <title>High frequency of phylogenetically diverse reductive dehalogenase-homologous genes in deep subseafloor sedimentary metagenomes.</title>
        <authorList>
            <person name="Kawai M."/>
            <person name="Futagami T."/>
            <person name="Toyoda A."/>
            <person name="Takaki Y."/>
            <person name="Nishi S."/>
            <person name="Hori S."/>
            <person name="Arai W."/>
            <person name="Tsubouchi T."/>
            <person name="Morono Y."/>
            <person name="Uchiyama I."/>
            <person name="Ito T."/>
            <person name="Fujiyama A."/>
            <person name="Inagaki F."/>
            <person name="Takami H."/>
        </authorList>
    </citation>
    <scope>NUCLEOTIDE SEQUENCE</scope>
    <source>
        <strain evidence="1">Expedition CK06-06</strain>
    </source>
</reference>
<organism evidence="1">
    <name type="scientific">marine sediment metagenome</name>
    <dbReference type="NCBI Taxonomy" id="412755"/>
    <lineage>
        <taxon>unclassified sequences</taxon>
        <taxon>metagenomes</taxon>
        <taxon>ecological metagenomes</taxon>
    </lineage>
</organism>
<evidence type="ECO:0000313" key="1">
    <source>
        <dbReference type="EMBL" id="GAG99454.1"/>
    </source>
</evidence>
<protein>
    <submittedName>
        <fullName evidence="1">Uncharacterized protein</fullName>
    </submittedName>
</protein>
<comment type="caution">
    <text evidence="1">The sequence shown here is derived from an EMBL/GenBank/DDBJ whole genome shotgun (WGS) entry which is preliminary data.</text>
</comment>
<gene>
    <name evidence="1" type="ORF">S01H4_41472</name>
</gene>
<proteinExistence type="predicted"/>
<sequence length="63" mass="7293">GKFIGIIGEYIPYREIAISTQTGRPRVIFEENTGLSRVWSVPFIREILELGIFKEQLNKLVKK</sequence>